<feature type="repeat" description="ANK" evidence="8">
    <location>
        <begin position="640"/>
        <end position="672"/>
    </location>
</feature>
<evidence type="ECO:0000256" key="12">
    <source>
        <dbReference type="SAM" id="MobiDB-lite"/>
    </source>
</evidence>
<dbReference type="SUPFAM" id="SSF103657">
    <property type="entry name" value="BAR/IMD domain-like"/>
    <property type="match status" value="1"/>
</dbReference>
<dbReference type="FunFam" id="2.30.29.30:FF:000012">
    <property type="entry name" value="Arf-GAP with SH3 domain, ANK repeat and PH domain-containing protein 2"/>
    <property type="match status" value="1"/>
</dbReference>
<dbReference type="GO" id="GO:0005737">
    <property type="term" value="C:cytoplasm"/>
    <property type="evidence" value="ECO:0007669"/>
    <property type="project" value="UniProtKB-SubCell"/>
</dbReference>
<evidence type="ECO:0000256" key="11">
    <source>
        <dbReference type="SAM" id="Coils"/>
    </source>
</evidence>
<dbReference type="InterPro" id="IPR004148">
    <property type="entry name" value="BAR_dom"/>
</dbReference>
<dbReference type="Gene3D" id="1.25.40.950">
    <property type="match status" value="1"/>
</dbReference>
<dbReference type="SUPFAM" id="SSF57863">
    <property type="entry name" value="ArfGap/RecO-like zinc finger"/>
    <property type="match status" value="1"/>
</dbReference>
<dbReference type="GO" id="GO:0005096">
    <property type="term" value="F:GTPase activator activity"/>
    <property type="evidence" value="ECO:0007669"/>
    <property type="project" value="InterPro"/>
</dbReference>
<dbReference type="Gene3D" id="2.30.30.40">
    <property type="entry name" value="SH3 Domains"/>
    <property type="match status" value="1"/>
</dbReference>
<dbReference type="SMART" id="SM00326">
    <property type="entry name" value="SH3"/>
    <property type="match status" value="1"/>
</dbReference>
<evidence type="ECO:0000259" key="13">
    <source>
        <dbReference type="PROSITE" id="PS50002"/>
    </source>
</evidence>
<evidence type="ECO:0000259" key="15">
    <source>
        <dbReference type="PROSITE" id="PS50115"/>
    </source>
</evidence>
<dbReference type="Pfam" id="PF01412">
    <property type="entry name" value="ArfGap"/>
    <property type="match status" value="1"/>
</dbReference>
<dbReference type="SUPFAM" id="SSF50044">
    <property type="entry name" value="SH3-domain"/>
    <property type="match status" value="1"/>
</dbReference>
<evidence type="ECO:0000256" key="3">
    <source>
        <dbReference type="ARBA" id="ARBA00022490"/>
    </source>
</evidence>
<evidence type="ECO:0000256" key="4">
    <source>
        <dbReference type="ARBA" id="ARBA00022723"/>
    </source>
</evidence>
<dbReference type="Pfam" id="PF16746">
    <property type="entry name" value="BAR_3"/>
    <property type="match status" value="1"/>
</dbReference>
<dbReference type="PANTHER" id="PTHR45854:SF5">
    <property type="entry name" value="ARF-GAP WITH SH3 DOMAIN, ANK REPEAT AND PH DOMAIN-CONTAINING PROTEIN 1-LIKE"/>
    <property type="match status" value="1"/>
</dbReference>
<evidence type="ECO:0000256" key="6">
    <source>
        <dbReference type="ARBA" id="ARBA00022833"/>
    </source>
</evidence>
<dbReference type="Gene3D" id="1.20.1270.60">
    <property type="entry name" value="Arfaptin homology (AH) domain/BAR domain"/>
    <property type="match status" value="1"/>
</dbReference>
<dbReference type="AlphaFoldDB" id="A0A669QUM0"/>
<feature type="domain" description="SH3" evidence="13">
    <location>
        <begin position="905"/>
        <end position="968"/>
    </location>
</feature>
<evidence type="ECO:0000313" key="17">
    <source>
        <dbReference type="Proteomes" id="UP000472261"/>
    </source>
</evidence>
<dbReference type="InterPro" id="IPR037844">
    <property type="entry name" value="PH_ASAP"/>
</dbReference>
<dbReference type="FunFam" id="1.25.40.950:FF:000001">
    <property type="entry name" value="Arf-GAP with SH3 domain, ANK repeat and PH domain-containing protein 1"/>
    <property type="match status" value="1"/>
</dbReference>
<evidence type="ECO:0000256" key="7">
    <source>
        <dbReference type="ARBA" id="ARBA00023043"/>
    </source>
</evidence>
<dbReference type="PROSITE" id="PS50002">
    <property type="entry name" value="SH3"/>
    <property type="match status" value="1"/>
</dbReference>
<dbReference type="InterPro" id="IPR027267">
    <property type="entry name" value="AH/BAR_dom_sf"/>
</dbReference>
<dbReference type="Proteomes" id="UP000472261">
    <property type="component" value="Unplaced"/>
</dbReference>
<keyword evidence="4" id="KW-0479">Metal-binding</keyword>
<dbReference type="PANTHER" id="PTHR45854">
    <property type="entry name" value="ASAP FAMILY MEMBER"/>
    <property type="match status" value="1"/>
</dbReference>
<dbReference type="PROSITE" id="PS50088">
    <property type="entry name" value="ANK_REPEAT"/>
    <property type="match status" value="1"/>
</dbReference>
<dbReference type="InterPro" id="IPR001849">
    <property type="entry name" value="PH_domain"/>
</dbReference>
<dbReference type="InterPro" id="IPR002110">
    <property type="entry name" value="Ankyrin_rpt"/>
</dbReference>
<comment type="subcellular location">
    <subcellularLocation>
        <location evidence="1">Cytoplasm</location>
    </subcellularLocation>
</comment>
<reference evidence="16" key="1">
    <citation type="submission" date="2025-08" db="UniProtKB">
        <authorList>
            <consortium name="Ensembl"/>
        </authorList>
    </citation>
    <scope>IDENTIFICATION</scope>
</reference>
<protein>
    <recommendedName>
        <fullName evidence="18">ArfGAP with SH3 domain, ankyrin repeat and PH domain 2</fullName>
    </recommendedName>
</protein>
<keyword evidence="3" id="KW-0963">Cytoplasm</keyword>
<feature type="domain" description="Arf-GAP" evidence="15">
    <location>
        <begin position="446"/>
        <end position="567"/>
    </location>
</feature>
<accession>A0A669QUM0</accession>
<feature type="compositionally biased region" description="Polar residues" evidence="12">
    <location>
        <begin position="875"/>
        <end position="889"/>
    </location>
</feature>
<dbReference type="Gene3D" id="1.10.220.150">
    <property type="entry name" value="Arf GTPase activating protein"/>
    <property type="match status" value="1"/>
</dbReference>
<dbReference type="PROSITE" id="PS50003">
    <property type="entry name" value="PH_DOMAIN"/>
    <property type="match status" value="1"/>
</dbReference>
<dbReference type="Pfam" id="PF00018">
    <property type="entry name" value="SH3_1"/>
    <property type="match status" value="1"/>
</dbReference>
<dbReference type="InterPro" id="IPR001164">
    <property type="entry name" value="ArfGAP_dom"/>
</dbReference>
<feature type="region of interest" description="Disordered" evidence="12">
    <location>
        <begin position="733"/>
        <end position="842"/>
    </location>
</feature>
<dbReference type="Pfam" id="PF00169">
    <property type="entry name" value="PH"/>
    <property type="match status" value="1"/>
</dbReference>
<dbReference type="InterPro" id="IPR036770">
    <property type="entry name" value="Ankyrin_rpt-contain_sf"/>
</dbReference>
<keyword evidence="2 9" id="KW-0728">SH3 domain</keyword>
<dbReference type="OMA" id="AKAEHSC"/>
<dbReference type="InterPro" id="IPR036028">
    <property type="entry name" value="SH3-like_dom_sf"/>
</dbReference>
<dbReference type="PROSITE" id="PS50297">
    <property type="entry name" value="ANK_REP_REGION"/>
    <property type="match status" value="1"/>
</dbReference>
<dbReference type="InterPro" id="IPR011993">
    <property type="entry name" value="PH-like_dom_sf"/>
</dbReference>
<sequence>MSPPPPCPPAQPQSACSSPFWLRLCSTMAAPISVRDFVQQVQEDLSSPTTSTFTSHMGRCKATASSMEEALDADRAVLQKMRKAAKAEHGCGQDLISHLAAHIAAQELFSANYQLEGEEQLANAFSTFAAFSQELLMAVRSLLQSLDHNINFSLESLIKGDMKEIKGEFKKRLEKAYKDYESKLTKIEKEKRELAKQHGMVRGEVSGGEIAEEMEKERRTFQLNMCEYLIKVNEIKTKKGIDLLQNHIKHCNSQFNFFQECLNTTAKLKKFTEELIPELQSLKVRQDEEKKQLCALRDQLKAALQLEQREDVGSKQARYNMHQLQGNKQYGTEKTGTLYKKSDGLRKVWQKRKCTVSNGYLTISHSVSNRPPAKLNLLTCQVKPSMDDKKCFDLVSHNRTYRFLAEDEQDCFVWVSVLSNSKEEALNVAFSKAQGGGESSREELTRAIVEEVRNMPGNRECCDCLAPDPTWLSINHGILICIECSGIHREMGVHISRIQSLSLDKLATSELLLARNIGNAGFNGIMEASLSSFSLKPVAHSDMALWKEFIISKYVEKKYAKRSPAVQCPNLPEAVKGKDIFTLLQAYAENVDLSKPVQAHLQEPGETILHLAVLLSDRTSLHIVDFLVQNSGSLEKQTIEGNTPLHYCCFHNKPECLKLLLKAKASITITNQAGETALDTAKRTRHHQCEELLLQAQNNQFSPHVHVEYEWWLGQDDMYESDDELDEKLGLMKRGSSCPQSCSQPPATATRPEAAGAMPQGRQPDTYALPHTHLRSLDVPPAPSYPPPFPPHRAKSAPERTRPLLTSSSVFAEGTRTRRSPSLPLSTKHKRTSSDPAPWVPLSPEKPILGLASGALMAVDSLYASVSRKAGQPGPHQSPQKSDPSSGSASDVPPPLPRRGSSNTLLFRRVRALYDCRADREDELTFHAGEIIVVSEKEDDNWWVSEPVHRHGTWMHTAPLSIHLLPLSHHCCSCCHLLCFHLSTFHFPFDTTSCLHLAKLLQYPQVLHGPLISHQLCCFPLSLLCPGHSLTLWQLPCPPHPDTHLWLILALSKEVLGES</sequence>
<dbReference type="SUPFAM" id="SSF48403">
    <property type="entry name" value="Ankyrin repeat"/>
    <property type="match status" value="1"/>
</dbReference>
<dbReference type="CDD" id="cd13251">
    <property type="entry name" value="PH_ASAP"/>
    <property type="match status" value="1"/>
</dbReference>
<evidence type="ECO:0000256" key="10">
    <source>
        <dbReference type="PROSITE-ProRule" id="PRU00288"/>
    </source>
</evidence>
<keyword evidence="11" id="KW-0175">Coiled coil</keyword>
<dbReference type="PRINTS" id="PR00405">
    <property type="entry name" value="REVINTRACTNG"/>
</dbReference>
<dbReference type="InterPro" id="IPR043593">
    <property type="entry name" value="ASAP"/>
</dbReference>
<dbReference type="InterPro" id="IPR037278">
    <property type="entry name" value="ARFGAP/RecO"/>
</dbReference>
<evidence type="ECO:0000313" key="16">
    <source>
        <dbReference type="Ensembl" id="ENSPCLP00000022053.1"/>
    </source>
</evidence>
<dbReference type="CDD" id="cd08834">
    <property type="entry name" value="ArfGap_ASAP"/>
    <property type="match status" value="1"/>
</dbReference>
<keyword evidence="7 8" id="KW-0040">ANK repeat</keyword>
<evidence type="ECO:0000256" key="1">
    <source>
        <dbReference type="ARBA" id="ARBA00004496"/>
    </source>
</evidence>
<dbReference type="FunFam" id="1.25.40.20:FF:000006">
    <property type="entry name" value="Arf-GAP with SH3 domain, ANK repeat and PH domain-containing protein 2"/>
    <property type="match status" value="1"/>
</dbReference>
<keyword evidence="6" id="KW-0862">Zinc</keyword>
<dbReference type="SUPFAM" id="SSF50729">
    <property type="entry name" value="PH domain-like"/>
    <property type="match status" value="1"/>
</dbReference>
<organism evidence="16 17">
    <name type="scientific">Phasianus colchicus</name>
    <name type="common">Common pheasant</name>
    <dbReference type="NCBI Taxonomy" id="9054"/>
    <lineage>
        <taxon>Eukaryota</taxon>
        <taxon>Metazoa</taxon>
        <taxon>Chordata</taxon>
        <taxon>Craniata</taxon>
        <taxon>Vertebrata</taxon>
        <taxon>Euteleostomi</taxon>
        <taxon>Archelosauria</taxon>
        <taxon>Archosauria</taxon>
        <taxon>Dinosauria</taxon>
        <taxon>Saurischia</taxon>
        <taxon>Theropoda</taxon>
        <taxon>Coelurosauria</taxon>
        <taxon>Aves</taxon>
        <taxon>Neognathae</taxon>
        <taxon>Galloanserae</taxon>
        <taxon>Galliformes</taxon>
        <taxon>Phasianidae</taxon>
        <taxon>Phasianinae</taxon>
        <taxon>Phasianus</taxon>
    </lineage>
</organism>
<evidence type="ECO:0000256" key="9">
    <source>
        <dbReference type="PROSITE-ProRule" id="PRU00192"/>
    </source>
</evidence>
<dbReference type="InterPro" id="IPR001452">
    <property type="entry name" value="SH3_domain"/>
</dbReference>
<keyword evidence="17" id="KW-1185">Reference proteome</keyword>
<name>A0A669QUM0_PHACC</name>
<dbReference type="SMART" id="SM00248">
    <property type="entry name" value="ANK"/>
    <property type="match status" value="3"/>
</dbReference>
<dbReference type="SMART" id="SM00233">
    <property type="entry name" value="PH"/>
    <property type="match status" value="1"/>
</dbReference>
<evidence type="ECO:0008006" key="18">
    <source>
        <dbReference type="Google" id="ProtNLM"/>
    </source>
</evidence>
<dbReference type="SMART" id="SM00105">
    <property type="entry name" value="ArfGap"/>
    <property type="match status" value="1"/>
</dbReference>
<dbReference type="FunFam" id="1.20.1270.60:FF:000036">
    <property type="entry name" value="Arf-GAP with SH3 domain, ANK repeat and PH domain-containing protein 3"/>
    <property type="match status" value="1"/>
</dbReference>
<dbReference type="Ensembl" id="ENSPCLT00000030529.1">
    <property type="protein sequence ID" value="ENSPCLP00000022053.1"/>
    <property type="gene ID" value="ENSPCLG00000019377.1"/>
</dbReference>
<dbReference type="Pfam" id="PF12796">
    <property type="entry name" value="Ank_2"/>
    <property type="match status" value="1"/>
</dbReference>
<evidence type="ECO:0000259" key="14">
    <source>
        <dbReference type="PROSITE" id="PS50003"/>
    </source>
</evidence>
<feature type="coiled-coil region" evidence="11">
    <location>
        <begin position="170"/>
        <end position="197"/>
    </location>
</feature>
<feature type="domain" description="PH" evidence="14">
    <location>
        <begin position="331"/>
        <end position="423"/>
    </location>
</feature>
<dbReference type="Gene3D" id="2.30.29.30">
    <property type="entry name" value="Pleckstrin-homology domain (PH domain)/Phosphotyrosine-binding domain (PTB)"/>
    <property type="match status" value="1"/>
</dbReference>
<evidence type="ECO:0000256" key="8">
    <source>
        <dbReference type="PROSITE-ProRule" id="PRU00023"/>
    </source>
</evidence>
<feature type="compositionally biased region" description="Pro residues" evidence="12">
    <location>
        <begin position="780"/>
        <end position="791"/>
    </location>
</feature>
<dbReference type="InterPro" id="IPR038508">
    <property type="entry name" value="ArfGAP_dom_sf"/>
</dbReference>
<keyword evidence="5" id="KW-0677">Repeat</keyword>
<reference evidence="16" key="2">
    <citation type="submission" date="2025-09" db="UniProtKB">
        <authorList>
            <consortium name="Ensembl"/>
        </authorList>
    </citation>
    <scope>IDENTIFICATION</scope>
</reference>
<feature type="region of interest" description="Disordered" evidence="12">
    <location>
        <begin position="867"/>
        <end position="902"/>
    </location>
</feature>
<dbReference type="GO" id="GO:0008270">
    <property type="term" value="F:zinc ion binding"/>
    <property type="evidence" value="ECO:0007669"/>
    <property type="project" value="UniProtKB-KW"/>
</dbReference>
<proteinExistence type="predicted"/>
<dbReference type="PROSITE" id="PS50115">
    <property type="entry name" value="ARFGAP"/>
    <property type="match status" value="1"/>
</dbReference>
<evidence type="ECO:0000256" key="2">
    <source>
        <dbReference type="ARBA" id="ARBA00022443"/>
    </source>
</evidence>
<keyword evidence="10" id="KW-0863">Zinc-finger</keyword>
<evidence type="ECO:0000256" key="5">
    <source>
        <dbReference type="ARBA" id="ARBA00022737"/>
    </source>
</evidence>
<dbReference type="Gene3D" id="1.25.40.20">
    <property type="entry name" value="Ankyrin repeat-containing domain"/>
    <property type="match status" value="1"/>
</dbReference>
<feature type="compositionally biased region" description="Low complexity" evidence="12">
    <location>
        <begin position="736"/>
        <end position="746"/>
    </location>
</feature>